<dbReference type="Proteomes" id="UP000027393">
    <property type="component" value="Segment"/>
</dbReference>
<sequence>MTNPTLITTPFAENGDKNIIPESVGTEPQNATMQAGFPPITQQKISEGGIPPERNDFNGILNLYGQHIVHLNKGLPYEFDQAFADAIGGYPLNARLMLSNGDIVKNTVPNNTVNPNVDMTGWELKFPTTSVNLPLDLENINNPKNGQRVFVKSLQKYYIYDSNNTTPPNGVTVVDKWEMDLQDLYYASWFCSGSSIAAPKQDEFMVGYIYATSKNRPFVVDIPIYVQSTRKQSGFYNQVHYAVVAQSNSILWFMPEGELIQIGVDEAAYSILSLYGADNFLIKNPKLRGDKYTKTGNTGESGFGLTVTGCSNGIIEYPNISECRGDGIYLGQEYFNNNASSLIPKNIKIIKPTILDSYRNGLALSAGEDIYFDAPFIDIAKGTAPEACIDIEPEEGLANKSYLKNVIIHNATLLRGNSSGVLQWINGSRDVDVKFTGTTTISGCYAVLGCNGSADDWNTVTCNGSITFEKIVFDHRITNNKEGYFDVSVPTRGKGIGIIIDTLEIHTQTPDASYQIPFLFNGRYTHSGNFKINKMSITDHANTTVINMVRTSAGSTNLEHIKIPIPDIRKIYHYDAVGTYTCGDYVDIGGYEEQTGALIYPKYLLSNTQLFSPSDDGTGAYYNRVIQNPSFGRKLTYILNSNAENIGYGLQVVTPFLEIQRIECINKGGFVTIDNSSPQIRISNIFRKWFLGDVIINQ</sequence>
<keyword evidence="4" id="KW-1185">Reference proteome</keyword>
<dbReference type="SUPFAM" id="SSF51126">
    <property type="entry name" value="Pectin lyase-like"/>
    <property type="match status" value="1"/>
</dbReference>
<dbReference type="EMBL" id="KJ817802">
    <property type="protein sequence ID" value="AID17959.1"/>
    <property type="molecule type" value="Genomic_DNA"/>
</dbReference>
<dbReference type="GeneID" id="20283734"/>
<dbReference type="GO" id="GO:0051701">
    <property type="term" value="P:biological process involved in interaction with host"/>
    <property type="evidence" value="ECO:0007669"/>
    <property type="project" value="UniProtKB-ARBA"/>
</dbReference>
<dbReference type="InterPro" id="IPR011050">
    <property type="entry name" value="Pectin_lyase_fold/virulence"/>
</dbReference>
<dbReference type="GO" id="GO:0044423">
    <property type="term" value="C:virion component"/>
    <property type="evidence" value="ECO:0007669"/>
    <property type="project" value="UniProtKB-KW"/>
</dbReference>
<evidence type="ECO:0000313" key="3">
    <source>
        <dbReference type="EMBL" id="AID17959.1"/>
    </source>
</evidence>
<accession>A0A068CBG7</accession>
<dbReference type="GO" id="GO:0019058">
    <property type="term" value="P:viral life cycle"/>
    <property type="evidence" value="ECO:0007669"/>
    <property type="project" value="UniProtKB-ARBA"/>
</dbReference>
<reference evidence="3 4" key="1">
    <citation type="submission" date="2014-05" db="EMBL/GenBank/DDBJ databases">
        <title>Complete Genome Sequence of the Acinetobacter phage YMC/13/01/C62.</title>
        <authorList>
            <person name="Jeon J."/>
            <person name="Yong D."/>
            <person name="Lee K."/>
        </authorList>
    </citation>
    <scope>NUCLEOTIDE SEQUENCE [LARGE SCALE GENOMIC DNA]</scope>
</reference>
<keyword evidence="2" id="KW-0946">Virion</keyword>
<evidence type="ECO:0000313" key="4">
    <source>
        <dbReference type="Proteomes" id="UP000027393"/>
    </source>
</evidence>
<proteinExistence type="predicted"/>
<evidence type="ECO:0000256" key="2">
    <source>
        <dbReference type="ARBA" id="ARBA00022844"/>
    </source>
</evidence>
<protein>
    <recommendedName>
        <fullName evidence="5">Tail fiber protein</fullName>
    </recommendedName>
</protein>
<evidence type="ECO:0000256" key="1">
    <source>
        <dbReference type="ARBA" id="ARBA00004328"/>
    </source>
</evidence>
<dbReference type="RefSeq" id="YP_009055466.1">
    <property type="nucleotide sequence ID" value="NC_024785.1"/>
</dbReference>
<evidence type="ECO:0008006" key="5">
    <source>
        <dbReference type="Google" id="ProtNLM"/>
    </source>
</evidence>
<name>A0A068CBG7_9CAUD</name>
<dbReference type="OrthoDB" id="13996at10239"/>
<gene>
    <name evidence="3" type="ORF">BPABA14_00450</name>
</gene>
<dbReference type="KEGG" id="vg:20283734"/>
<organism evidence="3 4">
    <name type="scientific">Acinetobacter phage YMC-13-01-C62</name>
    <dbReference type="NCBI Taxonomy" id="1505225"/>
    <lineage>
        <taxon>Viruses</taxon>
        <taxon>Duplodnaviria</taxon>
        <taxon>Heunggongvirae</taxon>
        <taxon>Uroviricota</taxon>
        <taxon>Caudoviricetes</taxon>
        <taxon>Obolenskvirus</taxon>
        <taxon>Obolenskvirus AbC62</taxon>
    </lineage>
</organism>
<comment type="subcellular location">
    <subcellularLocation>
        <location evidence="1">Virion</location>
    </subcellularLocation>
</comment>